<evidence type="ECO:0000313" key="2">
    <source>
        <dbReference type="Proteomes" id="UP000887575"/>
    </source>
</evidence>
<keyword evidence="2" id="KW-1185">Reference proteome</keyword>
<dbReference type="WBParaSite" id="MBELARI_LOCUS13811">
    <property type="protein sequence ID" value="MBELARI_LOCUS13811"/>
    <property type="gene ID" value="MBELARI_LOCUS13811"/>
</dbReference>
<feature type="chain" id="PRO_5041917259" evidence="1">
    <location>
        <begin position="21"/>
        <end position="104"/>
    </location>
</feature>
<keyword evidence="1" id="KW-0732">Signal</keyword>
<protein>
    <submittedName>
        <fullName evidence="3">Uncharacterized protein</fullName>
    </submittedName>
</protein>
<feature type="signal peptide" evidence="1">
    <location>
        <begin position="1"/>
        <end position="20"/>
    </location>
</feature>
<dbReference type="Proteomes" id="UP000887575">
    <property type="component" value="Unassembled WGS sequence"/>
</dbReference>
<dbReference type="AlphaFoldDB" id="A0AAF3EIH7"/>
<reference evidence="3" key="1">
    <citation type="submission" date="2024-02" db="UniProtKB">
        <authorList>
            <consortium name="WormBaseParasite"/>
        </authorList>
    </citation>
    <scope>IDENTIFICATION</scope>
</reference>
<evidence type="ECO:0000313" key="3">
    <source>
        <dbReference type="WBParaSite" id="MBELARI_LOCUS13811"/>
    </source>
</evidence>
<proteinExistence type="predicted"/>
<accession>A0AAF3EIH7</accession>
<evidence type="ECO:0000256" key="1">
    <source>
        <dbReference type="SAM" id="SignalP"/>
    </source>
</evidence>
<name>A0AAF3EIH7_9BILA</name>
<sequence length="104" mass="11525">MQKLTTSLTLLLLVSTTVSAQYDFGQAGLSRARRATYTYNGASYTYPYYRNGATFSAPTNGYNNNGQYYYNSANTQTYTGTSGQTFNCHGGYTYGGVYYPYCGF</sequence>
<organism evidence="2 3">
    <name type="scientific">Mesorhabditis belari</name>
    <dbReference type="NCBI Taxonomy" id="2138241"/>
    <lineage>
        <taxon>Eukaryota</taxon>
        <taxon>Metazoa</taxon>
        <taxon>Ecdysozoa</taxon>
        <taxon>Nematoda</taxon>
        <taxon>Chromadorea</taxon>
        <taxon>Rhabditida</taxon>
        <taxon>Rhabditina</taxon>
        <taxon>Rhabditomorpha</taxon>
        <taxon>Rhabditoidea</taxon>
        <taxon>Rhabditidae</taxon>
        <taxon>Mesorhabditinae</taxon>
        <taxon>Mesorhabditis</taxon>
    </lineage>
</organism>